<name>A0ACB7F0D2_NIBAL</name>
<proteinExistence type="predicted"/>
<evidence type="ECO:0000313" key="1">
    <source>
        <dbReference type="EMBL" id="KAG8006501.1"/>
    </source>
</evidence>
<dbReference type="Proteomes" id="UP000805704">
    <property type="component" value="Chromosome 20"/>
</dbReference>
<feature type="non-terminal residue" evidence="1">
    <location>
        <position position="1"/>
    </location>
</feature>
<keyword evidence="2" id="KW-1185">Reference proteome</keyword>
<comment type="caution">
    <text evidence="1">The sequence shown here is derived from an EMBL/GenBank/DDBJ whole genome shotgun (WGS) entry which is preliminary data.</text>
</comment>
<evidence type="ECO:0000313" key="2">
    <source>
        <dbReference type="Proteomes" id="UP000805704"/>
    </source>
</evidence>
<sequence length="554" mass="61565">CYRKKLKVALYRYANDTLSFFDTVKGFCEEISTWTDERKTELNKMREIKDRADKMNFSYVTQSKGKWNGFKEYVKCKLTPKLASSRRAELETKLAAVLEDTLRGLKQLDRFQDAVEKLAVTSLHVFMEENQVLHLPKGISPEQVQNVIAAARLICPLLLGFKRDPSVFFLPRLQNVEVLSYQLDKYIQTTQKICDKLEKRQHVHRMTTAVVVELSEDLSEEDAQRMLCHMTVLQELRMDQHFRMVFLFQKTSCSEFISKFSECQPRMLQFLNDLEGSAVQLDKVSKGAKISSVAGSSVGATGGVISIVGLALSPVTAGVSLGLTITGAVLGILSGVNSGVTTATETVMNRKRQKKASETFQSFMEDVQRLQDCLDEVMSRAVIKIEASKFNVAVGICKVLSKAGTVGKKIIDSVIDVASGIEMLKAEQLIASAGKVVAQEGKALRNVPKMASDIPDIGQAAVKGPFALSKSARAGFIVANALFLGMDIFFICKDSISLSKGSETEVSQFIRTRSALWRSEMDSWQKICDSLREGRLTSEKHQAVLDKPFYLPSS</sequence>
<accession>A0ACB7F0D2</accession>
<gene>
    <name evidence="1" type="primary">APOL3.2</name>
    <name evidence="1" type="ORF">GBF38_001107</name>
</gene>
<organism evidence="1 2">
    <name type="scientific">Nibea albiflora</name>
    <name type="common">Yellow drum</name>
    <name type="synonym">Corvina albiflora</name>
    <dbReference type="NCBI Taxonomy" id="240163"/>
    <lineage>
        <taxon>Eukaryota</taxon>
        <taxon>Metazoa</taxon>
        <taxon>Chordata</taxon>
        <taxon>Craniata</taxon>
        <taxon>Vertebrata</taxon>
        <taxon>Euteleostomi</taxon>
        <taxon>Actinopterygii</taxon>
        <taxon>Neopterygii</taxon>
        <taxon>Teleostei</taxon>
        <taxon>Neoteleostei</taxon>
        <taxon>Acanthomorphata</taxon>
        <taxon>Eupercaria</taxon>
        <taxon>Sciaenidae</taxon>
        <taxon>Nibea</taxon>
    </lineage>
</organism>
<protein>
    <submittedName>
        <fullName evidence="1">Apolipoprotein L3</fullName>
    </submittedName>
</protein>
<reference evidence="1" key="1">
    <citation type="submission" date="2020-04" db="EMBL/GenBank/DDBJ databases">
        <title>A chromosome-scale assembly and high-density genetic map of the yellow drum (Nibea albiflora) genome.</title>
        <authorList>
            <person name="Xu D."/>
            <person name="Zhang W."/>
            <person name="Chen R."/>
            <person name="Tan P."/>
            <person name="Wang L."/>
            <person name="Song H."/>
            <person name="Tian L."/>
            <person name="Zhu Q."/>
            <person name="Wang B."/>
        </authorList>
    </citation>
    <scope>NUCLEOTIDE SEQUENCE</scope>
    <source>
        <strain evidence="1">ZJHYS-2018</strain>
    </source>
</reference>
<dbReference type="EMBL" id="CM024808">
    <property type="protein sequence ID" value="KAG8006501.1"/>
    <property type="molecule type" value="Genomic_DNA"/>
</dbReference>